<gene>
    <name evidence="2" type="ORF">DN069_00985</name>
</gene>
<feature type="transmembrane region" description="Helical" evidence="1">
    <location>
        <begin position="20"/>
        <end position="44"/>
    </location>
</feature>
<name>A0A2X0IQE7_9ACTN</name>
<dbReference type="OrthoDB" id="3208544at2"/>
<comment type="caution">
    <text evidence="2">The sequence shown here is derived from an EMBL/GenBank/DDBJ whole genome shotgun (WGS) entry which is preliminary data.</text>
</comment>
<keyword evidence="1" id="KW-0472">Membrane</keyword>
<sequence length="266" mass="28595">MLSVGVSTSAGGRPVNSGDIWNIVLGVASSAISATVAWLVQALLRRRKLNRKRAFFGLRSGSDALLVVPRKAGSADGERIVAQNDVYGLMELSALVYECGAQYTVLPAHQIRQGIGDRAEFCIGGPVSNERTAAHLKLKFPGFTHHAEWEATKTNEFVIGDTHYAREAGVADYVLLARIAVGAQGQPTFLVCGQTAVSNLAGVRHLRRSYRELNHKHGSDSTFALLFKVLQPENYGSDVVEFVADVTKQVQRGPAPAKALTPAASE</sequence>
<dbReference type="AlphaFoldDB" id="A0A2X0IQE7"/>
<reference evidence="2 3" key="1">
    <citation type="submission" date="2018-06" db="EMBL/GenBank/DDBJ databases">
        <title>Streptacidiphilus pinicola sp. nov., isolated from pine grove soil.</title>
        <authorList>
            <person name="Roh S.G."/>
            <person name="Park S."/>
            <person name="Kim M.-K."/>
            <person name="Yun B.-R."/>
            <person name="Park J."/>
            <person name="Kim M.J."/>
            <person name="Kim Y.S."/>
            <person name="Kim S.B."/>
        </authorList>
    </citation>
    <scope>NUCLEOTIDE SEQUENCE [LARGE SCALE GENOMIC DNA]</scope>
    <source>
        <strain evidence="2 3">MMS16-CNU450</strain>
    </source>
</reference>
<protein>
    <submittedName>
        <fullName evidence="2">Uncharacterized protein</fullName>
    </submittedName>
</protein>
<evidence type="ECO:0000313" key="2">
    <source>
        <dbReference type="EMBL" id="RAG87442.1"/>
    </source>
</evidence>
<evidence type="ECO:0000313" key="3">
    <source>
        <dbReference type="Proteomes" id="UP000248889"/>
    </source>
</evidence>
<dbReference type="Proteomes" id="UP000248889">
    <property type="component" value="Unassembled WGS sequence"/>
</dbReference>
<accession>A0A2X0IQE7</accession>
<proteinExistence type="predicted"/>
<organism evidence="2 3">
    <name type="scientific">Streptacidiphilus pinicola</name>
    <dbReference type="NCBI Taxonomy" id="2219663"/>
    <lineage>
        <taxon>Bacteria</taxon>
        <taxon>Bacillati</taxon>
        <taxon>Actinomycetota</taxon>
        <taxon>Actinomycetes</taxon>
        <taxon>Kitasatosporales</taxon>
        <taxon>Streptomycetaceae</taxon>
        <taxon>Streptacidiphilus</taxon>
    </lineage>
</organism>
<evidence type="ECO:0000256" key="1">
    <source>
        <dbReference type="SAM" id="Phobius"/>
    </source>
</evidence>
<dbReference type="EMBL" id="QKYN01000007">
    <property type="protein sequence ID" value="RAG87442.1"/>
    <property type="molecule type" value="Genomic_DNA"/>
</dbReference>
<keyword evidence="3" id="KW-1185">Reference proteome</keyword>
<keyword evidence="1" id="KW-1133">Transmembrane helix</keyword>
<keyword evidence="1" id="KW-0812">Transmembrane</keyword>